<comment type="caution">
    <text evidence="2">The sequence shown here is derived from an EMBL/GenBank/DDBJ whole genome shotgun (WGS) entry which is preliminary data.</text>
</comment>
<proteinExistence type="predicted"/>
<gene>
    <name evidence="2" type="ORF">K3152_00160</name>
</gene>
<sequence>MGFDPLSGSDEAQDKPLWQRLAWMLLIWLASVMVLGAVAYGLRLWLK</sequence>
<dbReference type="RefSeq" id="WP_221572096.1">
    <property type="nucleotide sequence ID" value="NZ_JAIGNK010000001.1"/>
</dbReference>
<protein>
    <submittedName>
        <fullName evidence="2">DUF2474 domain-containing protein</fullName>
    </submittedName>
</protein>
<evidence type="ECO:0000256" key="1">
    <source>
        <dbReference type="SAM" id="Phobius"/>
    </source>
</evidence>
<name>A0ABS7ITJ2_9SPHN</name>
<evidence type="ECO:0000313" key="3">
    <source>
        <dbReference type="Proteomes" id="UP000783253"/>
    </source>
</evidence>
<dbReference type="Pfam" id="PF10617">
    <property type="entry name" value="DUF2474"/>
    <property type="match status" value="1"/>
</dbReference>
<accession>A0ABS7ITJ2</accession>
<dbReference type="Proteomes" id="UP000783253">
    <property type="component" value="Unassembled WGS sequence"/>
</dbReference>
<keyword evidence="1" id="KW-0472">Membrane</keyword>
<dbReference type="InterPro" id="IPR018895">
    <property type="entry name" value="DUF2474"/>
</dbReference>
<keyword evidence="3" id="KW-1185">Reference proteome</keyword>
<keyword evidence="1" id="KW-0812">Transmembrane</keyword>
<reference evidence="2 3" key="1">
    <citation type="submission" date="2021-08" db="EMBL/GenBank/DDBJ databases">
        <title>Comparative Genomics Analysis of the Genus Qipengyuania Reveals Extensive Genetic Diversity and Metabolic Versatility, Including the Description of Fifteen Novel Species.</title>
        <authorList>
            <person name="Liu Y."/>
        </authorList>
    </citation>
    <scope>NUCLEOTIDE SEQUENCE [LARGE SCALE GENOMIC DNA]</scope>
    <source>
        <strain evidence="2 3">1NDH17</strain>
    </source>
</reference>
<dbReference type="EMBL" id="JAIGNK010000001">
    <property type="protein sequence ID" value="MBX7456649.1"/>
    <property type="molecule type" value="Genomic_DNA"/>
</dbReference>
<keyword evidence="1" id="KW-1133">Transmembrane helix</keyword>
<evidence type="ECO:0000313" key="2">
    <source>
        <dbReference type="EMBL" id="MBX7456649.1"/>
    </source>
</evidence>
<feature type="transmembrane region" description="Helical" evidence="1">
    <location>
        <begin position="20"/>
        <end position="42"/>
    </location>
</feature>
<organism evidence="2 3">
    <name type="scientific">Qipengyuania polymorpha</name>
    <dbReference type="NCBI Taxonomy" id="2867234"/>
    <lineage>
        <taxon>Bacteria</taxon>
        <taxon>Pseudomonadati</taxon>
        <taxon>Pseudomonadota</taxon>
        <taxon>Alphaproteobacteria</taxon>
        <taxon>Sphingomonadales</taxon>
        <taxon>Erythrobacteraceae</taxon>
        <taxon>Qipengyuania</taxon>
    </lineage>
</organism>